<dbReference type="PANTHER" id="PTHR36966:SF1">
    <property type="entry name" value="REP-ASSOCIATED TYROSINE TRANSPOSASE"/>
    <property type="match status" value="1"/>
</dbReference>
<sequence>MGRSRYHVLGTQPHFLTCTLVNWMPLFGNMEIVQIIIDSLNFLQCQQRLKLYGYVIMENHLHLIAAAANLSKEIGNFKSFTARSIIDLLEKNNANYILNQLEFHKLKHKIKQDYQLWQEGFHPQAIANEEMFIQKLEYIHNNPVRRGYVDDPAHWRYSSYRNYMELPSLLEVELIDL</sequence>
<dbReference type="InterPro" id="IPR002686">
    <property type="entry name" value="Transposase_17"/>
</dbReference>
<dbReference type="GO" id="GO:0004803">
    <property type="term" value="F:transposase activity"/>
    <property type="evidence" value="ECO:0007669"/>
    <property type="project" value="InterPro"/>
</dbReference>
<gene>
    <name evidence="2" type="ORF">AN481_03630</name>
</gene>
<dbReference type="GO" id="GO:0006313">
    <property type="term" value="P:DNA transposition"/>
    <property type="evidence" value="ECO:0007669"/>
    <property type="project" value="InterPro"/>
</dbReference>
<dbReference type="PATRIC" id="fig|1710894.3.peg.987"/>
<dbReference type="NCBIfam" id="NF047646">
    <property type="entry name" value="REP_Tyr_transpos"/>
    <property type="match status" value="1"/>
</dbReference>
<accession>A0A1B7W0P5</accession>
<evidence type="ECO:0000313" key="3">
    <source>
        <dbReference type="Proteomes" id="UP000092382"/>
    </source>
</evidence>
<name>A0A1B7W0P5_APHFL</name>
<dbReference type="Proteomes" id="UP000092382">
    <property type="component" value="Unassembled WGS sequence"/>
</dbReference>
<protein>
    <submittedName>
        <fullName evidence="2">Transposase</fullName>
    </submittedName>
</protein>
<dbReference type="Gene3D" id="3.30.70.1290">
    <property type="entry name" value="Transposase IS200-like"/>
    <property type="match status" value="1"/>
</dbReference>
<dbReference type="PANTHER" id="PTHR36966">
    <property type="entry name" value="REP-ASSOCIATED TYROSINE TRANSPOSASE"/>
    <property type="match status" value="1"/>
</dbReference>
<dbReference type="AlphaFoldDB" id="A0A1B7W0P5"/>
<dbReference type="SUPFAM" id="SSF143422">
    <property type="entry name" value="Transposase IS200-like"/>
    <property type="match status" value="1"/>
</dbReference>
<evidence type="ECO:0000313" key="2">
    <source>
        <dbReference type="EMBL" id="OBQ26805.1"/>
    </source>
</evidence>
<dbReference type="InterPro" id="IPR052715">
    <property type="entry name" value="RAYT_transposase"/>
</dbReference>
<dbReference type="InterPro" id="IPR036515">
    <property type="entry name" value="Transposase_17_sf"/>
</dbReference>
<dbReference type="GO" id="GO:0043565">
    <property type="term" value="F:sequence-specific DNA binding"/>
    <property type="evidence" value="ECO:0007669"/>
    <property type="project" value="TreeGrafter"/>
</dbReference>
<organism evidence="2 3">
    <name type="scientific">Aphanizomenon flos-aquae LD13</name>
    <dbReference type="NCBI Taxonomy" id="1710894"/>
    <lineage>
        <taxon>Bacteria</taxon>
        <taxon>Bacillati</taxon>
        <taxon>Cyanobacteriota</taxon>
        <taxon>Cyanophyceae</taxon>
        <taxon>Nostocales</taxon>
        <taxon>Aphanizomenonaceae</taxon>
        <taxon>Aphanizomenon</taxon>
    </lineage>
</organism>
<dbReference type="SMART" id="SM01321">
    <property type="entry name" value="Y1_Tnp"/>
    <property type="match status" value="1"/>
</dbReference>
<dbReference type="EMBL" id="LJOY01000007">
    <property type="protein sequence ID" value="OBQ26805.1"/>
    <property type="molecule type" value="Genomic_DNA"/>
</dbReference>
<comment type="caution">
    <text evidence="2">The sequence shown here is derived from an EMBL/GenBank/DDBJ whole genome shotgun (WGS) entry which is preliminary data.</text>
</comment>
<evidence type="ECO:0000259" key="1">
    <source>
        <dbReference type="SMART" id="SM01321"/>
    </source>
</evidence>
<feature type="domain" description="Transposase IS200-like" evidence="1">
    <location>
        <begin position="9"/>
        <end position="142"/>
    </location>
</feature>
<proteinExistence type="predicted"/>
<reference evidence="2 3" key="1">
    <citation type="submission" date="2015-09" db="EMBL/GenBank/DDBJ databases">
        <title>Whole genome shotgun sequence assembly of Aphanizomenon flos-aquae UKL13.</title>
        <authorList>
            <person name="Driscoll C."/>
        </authorList>
    </citation>
    <scope>NUCLEOTIDE SEQUENCE [LARGE SCALE GENOMIC DNA]</scope>
    <source>
        <strain evidence="2">MDT13</strain>
    </source>
</reference>